<dbReference type="SMART" id="SM00670">
    <property type="entry name" value="PINc"/>
    <property type="match status" value="1"/>
</dbReference>
<sequence>MRNFKFWATIVLAFALGLVGFLLGGLIDYKYRAIFALVGVLIGLLSFARLAAWVVRTTTYLIRKAIITLSLEIAKQFTHASKMFSHGVGHDESFGDQIIIDTSSIIDGRILDIGRTGFLCGTLLLPKFVLTELQQVADSADPVKRSRGRRGFDIVNRLKKIKGIKVKILGEDLQVGETVDEKLVNLARSFKAKLLTADFNLNRVAKIRSVQVLNINELSNSLKTLPVPGETITVKVLHKGKETDQGVGYLPDGTMVIIQDGSGLVGKEKAVEVSKILQVPSGRMVFGKITNS</sequence>
<keyword evidence="4" id="KW-0460">Magnesium</keyword>
<dbReference type="PROSITE" id="PS50926">
    <property type="entry name" value="TRAM"/>
    <property type="match status" value="1"/>
</dbReference>
<dbReference type="InterPro" id="IPR052041">
    <property type="entry name" value="Nucleic_acid_metab_PIN/TRAM"/>
</dbReference>
<dbReference type="InterPro" id="IPR002792">
    <property type="entry name" value="TRAM_dom"/>
</dbReference>
<protein>
    <recommendedName>
        <fullName evidence="6">TRAM domain-containing protein</fullName>
    </recommendedName>
</protein>
<comment type="cofactor">
    <cofactor evidence="1">
        <name>Mg(2+)</name>
        <dbReference type="ChEBI" id="CHEBI:18420"/>
    </cofactor>
</comment>
<evidence type="ECO:0000313" key="7">
    <source>
        <dbReference type="EMBL" id="KKS13895.1"/>
    </source>
</evidence>
<dbReference type="EMBL" id="LCBN01000013">
    <property type="protein sequence ID" value="KKS13895.1"/>
    <property type="molecule type" value="Genomic_DNA"/>
</dbReference>
<evidence type="ECO:0000256" key="2">
    <source>
        <dbReference type="ARBA" id="ARBA00022722"/>
    </source>
</evidence>
<evidence type="ECO:0000256" key="4">
    <source>
        <dbReference type="ARBA" id="ARBA00022842"/>
    </source>
</evidence>
<dbReference type="GO" id="GO:0004518">
    <property type="term" value="F:nuclease activity"/>
    <property type="evidence" value="ECO:0007669"/>
    <property type="project" value="UniProtKB-KW"/>
</dbReference>
<organism evidence="7 8">
    <name type="scientific">Candidatus Daviesbacteria bacterium GW2011_GWB1_41_5</name>
    <dbReference type="NCBI Taxonomy" id="1618429"/>
    <lineage>
        <taxon>Bacteria</taxon>
        <taxon>Candidatus Daviesiibacteriota</taxon>
    </lineage>
</organism>
<evidence type="ECO:0000259" key="6">
    <source>
        <dbReference type="PROSITE" id="PS50926"/>
    </source>
</evidence>
<evidence type="ECO:0000256" key="5">
    <source>
        <dbReference type="SAM" id="Phobius"/>
    </source>
</evidence>
<keyword evidence="5" id="KW-0472">Membrane</keyword>
<keyword evidence="3" id="KW-0378">Hydrolase</keyword>
<comment type="caution">
    <text evidence="7">The sequence shown here is derived from an EMBL/GenBank/DDBJ whole genome shotgun (WGS) entry which is preliminary data.</text>
</comment>
<dbReference type="SUPFAM" id="SSF88723">
    <property type="entry name" value="PIN domain-like"/>
    <property type="match status" value="1"/>
</dbReference>
<reference evidence="7 8" key="1">
    <citation type="journal article" date="2015" name="Nature">
        <title>rRNA introns, odd ribosomes, and small enigmatic genomes across a large radiation of phyla.</title>
        <authorList>
            <person name="Brown C.T."/>
            <person name="Hug L.A."/>
            <person name="Thomas B.C."/>
            <person name="Sharon I."/>
            <person name="Castelle C.J."/>
            <person name="Singh A."/>
            <person name="Wilkins M.J."/>
            <person name="Williams K.H."/>
            <person name="Banfield J.F."/>
        </authorList>
    </citation>
    <scope>NUCLEOTIDE SEQUENCE [LARGE SCALE GENOMIC DNA]</scope>
</reference>
<evidence type="ECO:0000313" key="8">
    <source>
        <dbReference type="Proteomes" id="UP000034753"/>
    </source>
</evidence>
<feature type="transmembrane region" description="Helical" evidence="5">
    <location>
        <begin position="33"/>
        <end position="55"/>
    </location>
</feature>
<dbReference type="AlphaFoldDB" id="A0A0G0WM75"/>
<keyword evidence="2" id="KW-0540">Nuclease</keyword>
<gene>
    <name evidence="7" type="ORF">UU67_C0013G0002</name>
</gene>
<dbReference type="PANTHER" id="PTHR11603">
    <property type="entry name" value="AAA FAMILY ATPASE"/>
    <property type="match status" value="1"/>
</dbReference>
<dbReference type="Proteomes" id="UP000034753">
    <property type="component" value="Unassembled WGS sequence"/>
</dbReference>
<accession>A0A0G0WM75</accession>
<dbReference type="PANTHER" id="PTHR11603:SF147">
    <property type="entry name" value="MEMBRANE PROTEIN"/>
    <property type="match status" value="1"/>
</dbReference>
<name>A0A0G0WM75_9BACT</name>
<dbReference type="InterPro" id="IPR002716">
    <property type="entry name" value="PIN_dom"/>
</dbReference>
<dbReference type="InterPro" id="IPR029060">
    <property type="entry name" value="PIN-like_dom_sf"/>
</dbReference>
<feature type="transmembrane region" description="Helical" evidence="5">
    <location>
        <begin position="7"/>
        <end position="27"/>
    </location>
</feature>
<feature type="domain" description="TRAM" evidence="6">
    <location>
        <begin position="225"/>
        <end position="291"/>
    </location>
</feature>
<keyword evidence="5" id="KW-1133">Transmembrane helix</keyword>
<dbReference type="Pfam" id="PF01938">
    <property type="entry name" value="TRAM"/>
    <property type="match status" value="1"/>
</dbReference>
<dbReference type="PATRIC" id="fig|1618429.3.peg.350"/>
<dbReference type="GO" id="GO:0016787">
    <property type="term" value="F:hydrolase activity"/>
    <property type="evidence" value="ECO:0007669"/>
    <property type="project" value="UniProtKB-KW"/>
</dbReference>
<evidence type="ECO:0000256" key="3">
    <source>
        <dbReference type="ARBA" id="ARBA00022801"/>
    </source>
</evidence>
<dbReference type="Gene3D" id="3.40.50.1010">
    <property type="entry name" value="5'-nuclease"/>
    <property type="match status" value="1"/>
</dbReference>
<proteinExistence type="predicted"/>
<keyword evidence="5" id="KW-0812">Transmembrane</keyword>
<dbReference type="CDD" id="cd09877">
    <property type="entry name" value="PIN_YacL-like"/>
    <property type="match status" value="1"/>
</dbReference>
<evidence type="ECO:0000256" key="1">
    <source>
        <dbReference type="ARBA" id="ARBA00001946"/>
    </source>
</evidence>